<name>Q2GJ53_ANAPZ</name>
<gene>
    <name evidence="1" type="ordered locus">APH_1041</name>
</gene>
<organism evidence="1 2">
    <name type="scientific">Anaplasma phagocytophilum (strain HZ)</name>
    <dbReference type="NCBI Taxonomy" id="212042"/>
    <lineage>
        <taxon>Bacteria</taxon>
        <taxon>Pseudomonadati</taxon>
        <taxon>Pseudomonadota</taxon>
        <taxon>Alphaproteobacteria</taxon>
        <taxon>Rickettsiales</taxon>
        <taxon>Anaplasmataceae</taxon>
        <taxon>Anaplasma</taxon>
        <taxon>phagocytophilum group</taxon>
    </lineage>
</organism>
<protein>
    <submittedName>
        <fullName evidence="1">Uncharacterized protein</fullName>
    </submittedName>
</protein>
<proteinExistence type="predicted"/>
<sequence length="34" mass="3864">MNSLVLQCNIKFCVEFGRDMEPQHNSACIAYVCV</sequence>
<keyword evidence="2" id="KW-1185">Reference proteome</keyword>
<evidence type="ECO:0000313" key="2">
    <source>
        <dbReference type="Proteomes" id="UP000001943"/>
    </source>
</evidence>
<accession>Q2GJ53</accession>
<dbReference type="HOGENOM" id="CLU_3371677_0_0_5"/>
<dbReference type="AlphaFoldDB" id="Q2GJ53"/>
<evidence type="ECO:0000313" key="1">
    <source>
        <dbReference type="EMBL" id="ABD43539.1"/>
    </source>
</evidence>
<dbReference type="Proteomes" id="UP000001943">
    <property type="component" value="Chromosome"/>
</dbReference>
<dbReference type="EnsemblBacteria" id="ABD43539">
    <property type="protein sequence ID" value="ABD43539"/>
    <property type="gene ID" value="APH_1041"/>
</dbReference>
<dbReference type="PaxDb" id="212042-APH_1041"/>
<dbReference type="EMBL" id="CP000235">
    <property type="protein sequence ID" value="ABD43539.1"/>
    <property type="molecule type" value="Genomic_DNA"/>
</dbReference>
<dbReference type="KEGG" id="aph:APH_1041"/>
<reference evidence="1 2" key="1">
    <citation type="journal article" date="2006" name="PLoS Genet.">
        <title>Comparative genomics of emerging human ehrlichiosis agents.</title>
        <authorList>
            <person name="Dunning Hotopp J.C."/>
            <person name="Lin M."/>
            <person name="Madupu R."/>
            <person name="Crabtree J."/>
            <person name="Angiuoli S.V."/>
            <person name="Eisen J.A."/>
            <person name="Seshadri R."/>
            <person name="Ren Q."/>
            <person name="Wu M."/>
            <person name="Utterback T.R."/>
            <person name="Smith S."/>
            <person name="Lewis M."/>
            <person name="Khouri H."/>
            <person name="Zhang C."/>
            <person name="Niu H."/>
            <person name="Lin Q."/>
            <person name="Ohashi N."/>
            <person name="Zhi N."/>
            <person name="Nelson W."/>
            <person name="Brinkac L.M."/>
            <person name="Dodson R.J."/>
            <person name="Rosovitz M.J."/>
            <person name="Sundaram J."/>
            <person name="Daugherty S.C."/>
            <person name="Davidsen T."/>
            <person name="Durkin A.S."/>
            <person name="Gwinn M."/>
            <person name="Haft D.H."/>
            <person name="Selengut J.D."/>
            <person name="Sullivan S.A."/>
            <person name="Zafar N."/>
            <person name="Zhou L."/>
            <person name="Benahmed F."/>
            <person name="Forberger H."/>
            <person name="Halpin R."/>
            <person name="Mulligan S."/>
            <person name="Robinson J."/>
            <person name="White O."/>
            <person name="Rikihisa Y."/>
            <person name="Tettelin H."/>
        </authorList>
    </citation>
    <scope>NUCLEOTIDE SEQUENCE [LARGE SCALE GENOMIC DNA]</scope>
    <source>
        <strain evidence="1 2">HZ</strain>
    </source>
</reference>